<evidence type="ECO:0000313" key="2">
    <source>
        <dbReference type="Proteomes" id="UP001153332"/>
    </source>
</evidence>
<sequence length="123" mass="13964">MRSVGGQCSGITSESEPRQTTEWEWVAKNHYRPQIRAVMPSALFPERSWRHLADSGNPVPAARKRIDATTVKPPNRWTLSTQTERIPPQALTIGDQCMRNGFLFSNRTITNREEKLGTESGRQ</sequence>
<reference evidence="1" key="1">
    <citation type="submission" date="2022-12" db="EMBL/GenBank/DDBJ databases">
        <title>Genome Sequence of Lasiodiplodia mahajangana.</title>
        <authorList>
            <person name="Buettner E."/>
        </authorList>
    </citation>
    <scope>NUCLEOTIDE SEQUENCE</scope>
    <source>
        <strain evidence="1">VT137</strain>
    </source>
</reference>
<organism evidence="1 2">
    <name type="scientific">Lasiodiplodia mahajangana</name>
    <dbReference type="NCBI Taxonomy" id="1108764"/>
    <lineage>
        <taxon>Eukaryota</taxon>
        <taxon>Fungi</taxon>
        <taxon>Dikarya</taxon>
        <taxon>Ascomycota</taxon>
        <taxon>Pezizomycotina</taxon>
        <taxon>Dothideomycetes</taxon>
        <taxon>Dothideomycetes incertae sedis</taxon>
        <taxon>Botryosphaeriales</taxon>
        <taxon>Botryosphaeriaceae</taxon>
        <taxon>Lasiodiplodia</taxon>
    </lineage>
</organism>
<dbReference type="Proteomes" id="UP001153332">
    <property type="component" value="Unassembled WGS sequence"/>
</dbReference>
<evidence type="ECO:0000313" key="1">
    <source>
        <dbReference type="EMBL" id="KAJ8126659.1"/>
    </source>
</evidence>
<accession>A0ACC2JH06</accession>
<proteinExistence type="predicted"/>
<dbReference type="EMBL" id="JAPUUL010001754">
    <property type="protein sequence ID" value="KAJ8126659.1"/>
    <property type="molecule type" value="Genomic_DNA"/>
</dbReference>
<comment type="caution">
    <text evidence="1">The sequence shown here is derived from an EMBL/GenBank/DDBJ whole genome shotgun (WGS) entry which is preliminary data.</text>
</comment>
<protein>
    <submittedName>
        <fullName evidence="1">Uncharacterized protein</fullName>
    </submittedName>
</protein>
<keyword evidence="2" id="KW-1185">Reference proteome</keyword>
<name>A0ACC2JH06_9PEZI</name>
<gene>
    <name evidence="1" type="ORF">O1611_g6977</name>
</gene>